<comment type="caution">
    <text evidence="10">The sequence shown here is derived from an EMBL/GenBank/DDBJ whole genome shotgun (WGS) entry which is preliminary data.</text>
</comment>
<dbReference type="GO" id="GO:0001682">
    <property type="term" value="P:tRNA 5'-leader removal"/>
    <property type="evidence" value="ECO:0007669"/>
    <property type="project" value="UniProtKB-UniRule"/>
</dbReference>
<dbReference type="Proteomes" id="UP000753219">
    <property type="component" value="Unassembled WGS sequence"/>
</dbReference>
<dbReference type="HAMAP" id="MF_00227">
    <property type="entry name" value="RNase_P"/>
    <property type="match status" value="1"/>
</dbReference>
<dbReference type="PROSITE" id="PS00648">
    <property type="entry name" value="RIBONUCLEASE_P"/>
    <property type="match status" value="1"/>
</dbReference>
<evidence type="ECO:0000256" key="2">
    <source>
        <dbReference type="ARBA" id="ARBA00022694"/>
    </source>
</evidence>
<dbReference type="InterPro" id="IPR020539">
    <property type="entry name" value="RNase_P_CS"/>
</dbReference>
<comment type="catalytic activity">
    <reaction evidence="7">
        <text>Endonucleolytic cleavage of RNA, removing 5'-extranucleotides from tRNA precursor.</text>
        <dbReference type="EC" id="3.1.26.5"/>
    </reaction>
</comment>
<evidence type="ECO:0000256" key="4">
    <source>
        <dbReference type="ARBA" id="ARBA00022759"/>
    </source>
</evidence>
<dbReference type="GO" id="GO:0004526">
    <property type="term" value="F:ribonuclease P activity"/>
    <property type="evidence" value="ECO:0007669"/>
    <property type="project" value="UniProtKB-UniRule"/>
</dbReference>
<evidence type="ECO:0000256" key="5">
    <source>
        <dbReference type="ARBA" id="ARBA00022801"/>
    </source>
</evidence>
<dbReference type="InterPro" id="IPR000100">
    <property type="entry name" value="RNase_P"/>
</dbReference>
<proteinExistence type="inferred from homology"/>
<dbReference type="Proteomes" id="UP000284868">
    <property type="component" value="Unassembled WGS sequence"/>
</dbReference>
<keyword evidence="5 7" id="KW-0378">Hydrolase</keyword>
<evidence type="ECO:0000313" key="10">
    <source>
        <dbReference type="EMBL" id="RHM08333.1"/>
    </source>
</evidence>
<evidence type="ECO:0000256" key="3">
    <source>
        <dbReference type="ARBA" id="ARBA00022722"/>
    </source>
</evidence>
<dbReference type="RefSeq" id="WP_004798765.1">
    <property type="nucleotide sequence ID" value="NZ_CABKNA010000005.1"/>
</dbReference>
<keyword evidence="6 7" id="KW-0694">RNA-binding</keyword>
<dbReference type="GO" id="GO:0000049">
    <property type="term" value="F:tRNA binding"/>
    <property type="evidence" value="ECO:0007669"/>
    <property type="project" value="UniProtKB-UniRule"/>
</dbReference>
<dbReference type="AlphaFoldDB" id="A0A415P6K8"/>
<dbReference type="GeneID" id="92793101"/>
<evidence type="ECO:0000256" key="6">
    <source>
        <dbReference type="ARBA" id="ARBA00022884"/>
    </source>
</evidence>
<evidence type="ECO:0000313" key="11">
    <source>
        <dbReference type="Proteomes" id="UP000284868"/>
    </source>
</evidence>
<evidence type="ECO:0000256" key="8">
    <source>
        <dbReference type="NCBIfam" id="TIGR00188"/>
    </source>
</evidence>
<gene>
    <name evidence="7 10" type="primary">rnpA</name>
    <name evidence="10" type="ORF">DWZ83_08435</name>
    <name evidence="9" type="ORF">KHZ85_02735</name>
</gene>
<sequence length="108" mass="13066">MKKEYRIKSTREFSSIMNYKKFYACPSFTIYVKPRQQEHARVGISAGKKLGNAVMRNKIKRQVREMVHDIYTFEEKFDTIILVRVKYHEESYINNKKHLERLVKHVKI</sequence>
<keyword evidence="4 7" id="KW-0255">Endonuclease</keyword>
<accession>A0A415P6K8</accession>
<keyword evidence="2 7" id="KW-0819">tRNA processing</keyword>
<evidence type="ECO:0000313" key="9">
    <source>
        <dbReference type="EMBL" id="MBS4883662.1"/>
    </source>
</evidence>
<keyword evidence="11" id="KW-1185">Reference proteome</keyword>
<dbReference type="SUPFAM" id="SSF54211">
    <property type="entry name" value="Ribosomal protein S5 domain 2-like"/>
    <property type="match status" value="1"/>
</dbReference>
<reference evidence="10 11" key="1">
    <citation type="submission" date="2018-08" db="EMBL/GenBank/DDBJ databases">
        <title>A genome reference for cultivated species of the human gut microbiota.</title>
        <authorList>
            <person name="Zou Y."/>
            <person name="Xue W."/>
            <person name="Luo G."/>
        </authorList>
    </citation>
    <scope>NUCLEOTIDE SEQUENCE [LARGE SCALE GENOMIC DNA]</scope>
    <source>
        <strain evidence="10 11">AF35-6BH</strain>
    </source>
</reference>
<dbReference type="EMBL" id="JAGZMZ010000004">
    <property type="protein sequence ID" value="MBS4883662.1"/>
    <property type="molecule type" value="Genomic_DNA"/>
</dbReference>
<dbReference type="Pfam" id="PF00825">
    <property type="entry name" value="Ribonuclease_P"/>
    <property type="match status" value="1"/>
</dbReference>
<evidence type="ECO:0000256" key="1">
    <source>
        <dbReference type="ARBA" id="ARBA00002663"/>
    </source>
</evidence>
<comment type="similarity">
    <text evidence="7">Belongs to the RnpA family.</text>
</comment>
<evidence type="ECO:0000256" key="7">
    <source>
        <dbReference type="HAMAP-Rule" id="MF_00227"/>
    </source>
</evidence>
<protein>
    <recommendedName>
        <fullName evidence="7 8">Ribonuclease P protein component</fullName>
        <shortName evidence="7">RNase P protein</shortName>
        <shortName evidence="7">RNaseP protein</shortName>
        <ecNumber evidence="7 8">3.1.26.5</ecNumber>
    </recommendedName>
    <alternativeName>
        <fullName evidence="7">Protein C5</fullName>
    </alternativeName>
</protein>
<comment type="subunit">
    <text evidence="7">Consists of a catalytic RNA component (M1 or rnpB) and a protein subunit.</text>
</comment>
<keyword evidence="3 7" id="KW-0540">Nuclease</keyword>
<dbReference type="OrthoDB" id="9810867at2"/>
<name>A0A415P6K8_9FIRM</name>
<dbReference type="GO" id="GO:0042781">
    <property type="term" value="F:3'-tRNA processing endoribonuclease activity"/>
    <property type="evidence" value="ECO:0007669"/>
    <property type="project" value="TreeGrafter"/>
</dbReference>
<dbReference type="InterPro" id="IPR020568">
    <property type="entry name" value="Ribosomal_Su5_D2-typ_SF"/>
</dbReference>
<dbReference type="PANTHER" id="PTHR33992:SF1">
    <property type="entry name" value="RIBONUCLEASE P PROTEIN COMPONENT"/>
    <property type="match status" value="1"/>
</dbReference>
<organism evidence="10 11">
    <name type="scientific">Amedibacillus dolichus</name>
    <dbReference type="NCBI Taxonomy" id="31971"/>
    <lineage>
        <taxon>Bacteria</taxon>
        <taxon>Bacillati</taxon>
        <taxon>Bacillota</taxon>
        <taxon>Erysipelotrichia</taxon>
        <taxon>Erysipelotrichales</taxon>
        <taxon>Erysipelotrichaceae</taxon>
        <taxon>Amedibacillus</taxon>
    </lineage>
</organism>
<dbReference type="NCBIfam" id="TIGR00188">
    <property type="entry name" value="rnpA"/>
    <property type="match status" value="1"/>
</dbReference>
<dbReference type="EC" id="3.1.26.5" evidence="7 8"/>
<dbReference type="EMBL" id="QRPK01000052">
    <property type="protein sequence ID" value="RHM08333.1"/>
    <property type="molecule type" value="Genomic_DNA"/>
</dbReference>
<dbReference type="InterPro" id="IPR014721">
    <property type="entry name" value="Ribsml_uS5_D2-typ_fold_subgr"/>
</dbReference>
<comment type="function">
    <text evidence="1 7">RNaseP catalyzes the removal of the 5'-leader sequence from pre-tRNA to produce the mature 5'-terminus. It can also cleave other RNA substrates such as 4.5S RNA. The protein component plays an auxiliary but essential role in vivo by binding to the 5'-leader sequence and broadening the substrate specificity of the ribozyme.</text>
</comment>
<dbReference type="Gene3D" id="3.30.230.10">
    <property type="match status" value="1"/>
</dbReference>
<dbReference type="GO" id="GO:0030677">
    <property type="term" value="C:ribonuclease P complex"/>
    <property type="evidence" value="ECO:0007669"/>
    <property type="project" value="TreeGrafter"/>
</dbReference>
<dbReference type="PANTHER" id="PTHR33992">
    <property type="entry name" value="RIBONUCLEASE P PROTEIN COMPONENT"/>
    <property type="match status" value="1"/>
</dbReference>
<reference evidence="9" key="2">
    <citation type="submission" date="2021-02" db="EMBL/GenBank/DDBJ databases">
        <title>Infant gut strain persistence is associated with maternal origin, phylogeny, and functional potential including surface adhesion and iron acquisition.</title>
        <authorList>
            <person name="Lou Y.C."/>
        </authorList>
    </citation>
    <scope>NUCLEOTIDE SEQUENCE</scope>
    <source>
        <strain evidence="9">L3_108_103G1_dasL3_108_103G1_concoct_2</strain>
    </source>
</reference>